<evidence type="ECO:0000256" key="2">
    <source>
        <dbReference type="ARBA" id="ARBA00022448"/>
    </source>
</evidence>
<organism evidence="8 9">
    <name type="scientific">Candidatus Andeanibacterium colombiense</name>
    <dbReference type="NCBI Taxonomy" id="3121345"/>
    <lineage>
        <taxon>Bacteria</taxon>
        <taxon>Pseudomonadati</taxon>
        <taxon>Pseudomonadota</taxon>
        <taxon>Alphaproteobacteria</taxon>
        <taxon>Sphingomonadales</taxon>
        <taxon>Sphingomonadaceae</taxon>
        <taxon>Candidatus Andeanibacterium</taxon>
    </lineage>
</organism>
<name>A0AAJ5X8L9_9SPHN</name>
<proteinExistence type="predicted"/>
<accession>A0AAJ5X8L9</accession>
<gene>
    <name evidence="8" type="ORF">P0Y56_16485</name>
</gene>
<reference evidence="8" key="1">
    <citation type="submission" date="2023-03" db="EMBL/GenBank/DDBJ databases">
        <title>Andean soil-derived lignocellulolytic bacterial consortium as a source of novel taxa and putative plastic-active enzymes.</title>
        <authorList>
            <person name="Diaz-Garcia L."/>
            <person name="Chuvochina M."/>
            <person name="Feuerriegel G."/>
            <person name="Bunk B."/>
            <person name="Sproer C."/>
            <person name="Streit W.R."/>
            <person name="Rodriguez L.M."/>
            <person name="Overmann J."/>
            <person name="Jimenez D.J."/>
        </authorList>
    </citation>
    <scope>NUCLEOTIDE SEQUENCE</scope>
    <source>
        <strain evidence="8">MAG 26</strain>
    </source>
</reference>
<feature type="transmembrane region" description="Helical" evidence="6">
    <location>
        <begin position="325"/>
        <end position="346"/>
    </location>
</feature>
<feature type="domain" description="Major facilitator superfamily (MFS) profile" evidence="7">
    <location>
        <begin position="35"/>
        <end position="533"/>
    </location>
</feature>
<protein>
    <submittedName>
        <fullName evidence="8">MFS transporter</fullName>
    </submittedName>
</protein>
<keyword evidence="2" id="KW-0813">Transport</keyword>
<comment type="subcellular location">
    <subcellularLocation>
        <location evidence="1">Membrane</location>
        <topology evidence="1">Multi-pass membrane protein</topology>
    </subcellularLocation>
</comment>
<feature type="transmembrane region" description="Helical" evidence="6">
    <location>
        <begin position="222"/>
        <end position="242"/>
    </location>
</feature>
<dbReference type="InterPro" id="IPR036259">
    <property type="entry name" value="MFS_trans_sf"/>
</dbReference>
<dbReference type="Proteomes" id="UP001218362">
    <property type="component" value="Chromosome"/>
</dbReference>
<feature type="transmembrane region" description="Helical" evidence="6">
    <location>
        <begin position="390"/>
        <end position="411"/>
    </location>
</feature>
<dbReference type="Gene3D" id="1.20.1250.20">
    <property type="entry name" value="MFS general substrate transporter like domains"/>
    <property type="match status" value="1"/>
</dbReference>
<feature type="transmembrane region" description="Helical" evidence="6">
    <location>
        <begin position="33"/>
        <end position="52"/>
    </location>
</feature>
<feature type="transmembrane region" description="Helical" evidence="6">
    <location>
        <begin position="160"/>
        <end position="178"/>
    </location>
</feature>
<feature type="transmembrane region" description="Helical" evidence="6">
    <location>
        <begin position="510"/>
        <end position="530"/>
    </location>
</feature>
<sequence>MSEDETAYVFKPHERGLLPGSPATPEHPTNRRLAYVLIGSLVGLTGGLGNALGSVNLTSIAGGLELDTAQSAWFSTVYVMTNVSMSLLLVKFRQQFGLIPMIRIFLPFYALVTLGHVFVHGFATALIVRGLSGIAASALSSVGLLYLIQGMPAKWRLKGIVLGIGIPQLATPLARMFSPELLEYSQWHTLYVFEFGLALLSLAAVGALRLPPSERIKAFEPLDAVSFPLYAVGVGMLSAVLGLGRTEWWVEARWMGYTLCGAIALLAAAIAIEHNRANPLLNIRWMASADVLRFAAVAVSVRVLLSEQGVGAVGLLTSLGMTNDQYVTLFAVVTLATVAGLIASALTVNPLKLGWPIMFSLALIAVGSVLDSDATNLTGPDNLYFSQALIAFAAIFFMGPTLLIGILRAMVKGPNHLVSFSAIFSITQSVGGLAGAAGLGSFQILRERFHSEMLVQTIVPTDPTVAGALQQYGGAYGPVIGDPVLRQAQGAALLSQQVSREANILAWNDVFMLIAALSIASLLFWGLWLLRVRRSGVHPMAEPLAALARMRGSAGGN</sequence>
<evidence type="ECO:0000256" key="5">
    <source>
        <dbReference type="ARBA" id="ARBA00023136"/>
    </source>
</evidence>
<dbReference type="KEGG" id="acob:P0Y56_16485"/>
<keyword evidence="3 6" id="KW-0812">Transmembrane</keyword>
<feature type="transmembrane region" description="Helical" evidence="6">
    <location>
        <begin position="102"/>
        <end position="120"/>
    </location>
</feature>
<keyword evidence="4 6" id="KW-1133">Transmembrane helix</keyword>
<dbReference type="SUPFAM" id="SSF103473">
    <property type="entry name" value="MFS general substrate transporter"/>
    <property type="match status" value="1"/>
</dbReference>
<feature type="transmembrane region" description="Helical" evidence="6">
    <location>
        <begin position="254"/>
        <end position="273"/>
    </location>
</feature>
<feature type="transmembrane region" description="Helical" evidence="6">
    <location>
        <begin position="72"/>
        <end position="90"/>
    </location>
</feature>
<evidence type="ECO:0000313" key="8">
    <source>
        <dbReference type="EMBL" id="WEK46581.1"/>
    </source>
</evidence>
<dbReference type="PROSITE" id="PS50850">
    <property type="entry name" value="MFS"/>
    <property type="match status" value="1"/>
</dbReference>
<evidence type="ECO:0000256" key="3">
    <source>
        <dbReference type="ARBA" id="ARBA00022692"/>
    </source>
</evidence>
<evidence type="ECO:0000256" key="6">
    <source>
        <dbReference type="SAM" id="Phobius"/>
    </source>
</evidence>
<evidence type="ECO:0000313" key="9">
    <source>
        <dbReference type="Proteomes" id="UP001218362"/>
    </source>
</evidence>
<feature type="transmembrane region" description="Helical" evidence="6">
    <location>
        <begin position="126"/>
        <end position="148"/>
    </location>
</feature>
<feature type="transmembrane region" description="Helical" evidence="6">
    <location>
        <begin position="190"/>
        <end position="210"/>
    </location>
</feature>
<evidence type="ECO:0000256" key="4">
    <source>
        <dbReference type="ARBA" id="ARBA00022989"/>
    </source>
</evidence>
<feature type="transmembrane region" description="Helical" evidence="6">
    <location>
        <begin position="423"/>
        <end position="445"/>
    </location>
</feature>
<dbReference type="GO" id="GO:0016020">
    <property type="term" value="C:membrane"/>
    <property type="evidence" value="ECO:0007669"/>
    <property type="project" value="UniProtKB-SubCell"/>
</dbReference>
<keyword evidence="5 6" id="KW-0472">Membrane</keyword>
<evidence type="ECO:0000256" key="1">
    <source>
        <dbReference type="ARBA" id="ARBA00004141"/>
    </source>
</evidence>
<dbReference type="EMBL" id="CP119316">
    <property type="protein sequence ID" value="WEK46581.1"/>
    <property type="molecule type" value="Genomic_DNA"/>
</dbReference>
<dbReference type="InterPro" id="IPR020846">
    <property type="entry name" value="MFS_dom"/>
</dbReference>
<dbReference type="AlphaFoldDB" id="A0AAJ5X8L9"/>
<feature type="transmembrane region" description="Helical" evidence="6">
    <location>
        <begin position="353"/>
        <end position="370"/>
    </location>
</feature>
<dbReference type="GO" id="GO:0022857">
    <property type="term" value="F:transmembrane transporter activity"/>
    <property type="evidence" value="ECO:0007669"/>
    <property type="project" value="InterPro"/>
</dbReference>
<feature type="transmembrane region" description="Helical" evidence="6">
    <location>
        <begin position="285"/>
        <end position="305"/>
    </location>
</feature>
<dbReference type="PANTHER" id="PTHR42718">
    <property type="entry name" value="MAJOR FACILITATOR SUPERFAMILY MULTIDRUG TRANSPORTER MFSC"/>
    <property type="match status" value="1"/>
</dbReference>
<evidence type="ECO:0000259" key="7">
    <source>
        <dbReference type="PROSITE" id="PS50850"/>
    </source>
</evidence>
<dbReference type="PANTHER" id="PTHR42718:SF9">
    <property type="entry name" value="MAJOR FACILITATOR SUPERFAMILY MULTIDRUG TRANSPORTER MFSC"/>
    <property type="match status" value="1"/>
</dbReference>